<keyword evidence="3" id="KW-1185">Reference proteome</keyword>
<evidence type="ECO:0000313" key="3">
    <source>
        <dbReference type="Proteomes" id="UP000316343"/>
    </source>
</evidence>
<dbReference type="Proteomes" id="UP000316343">
    <property type="component" value="Unassembled WGS sequence"/>
</dbReference>
<accession>A0A547PAH4</accession>
<organism evidence="2 3">
    <name type="scientific">Erythrobacter insulae</name>
    <dbReference type="NCBI Taxonomy" id="2584124"/>
    <lineage>
        <taxon>Bacteria</taxon>
        <taxon>Pseudomonadati</taxon>
        <taxon>Pseudomonadota</taxon>
        <taxon>Alphaproteobacteria</taxon>
        <taxon>Sphingomonadales</taxon>
        <taxon>Erythrobacteraceae</taxon>
        <taxon>Erythrobacter/Porphyrobacter group</taxon>
        <taxon>Erythrobacter</taxon>
    </lineage>
</organism>
<evidence type="ECO:0000313" key="2">
    <source>
        <dbReference type="EMBL" id="TRD11149.1"/>
    </source>
</evidence>
<comment type="caution">
    <text evidence="2">The sequence shown here is derived from an EMBL/GenBank/DDBJ whole genome shotgun (WGS) entry which is preliminary data.</text>
</comment>
<name>A0A547PAH4_9SPHN</name>
<sequence>MGNQMTPDLWLLLCILPCILGWALGRLYEGWRVGKIAARGTGRGSAAQPMVFSAPPIPSRRTRDPAAPIVAATNTSDQTASVPSKPFVQTPTLHELSLQAAEFPHKRDARIDERLSEGVLMPGDPLAARAIDDYRYAVAALRQTRRTDCIEPIGLRIFEYASDELPRIADIAPISPHMRASEIAARRAMV</sequence>
<dbReference type="AlphaFoldDB" id="A0A547PAH4"/>
<dbReference type="EMBL" id="VHJK01000001">
    <property type="protein sequence ID" value="TRD11149.1"/>
    <property type="molecule type" value="Genomic_DNA"/>
</dbReference>
<reference evidence="2 3" key="1">
    <citation type="submission" date="2019-06" db="EMBL/GenBank/DDBJ databases">
        <title>Erythrobacter insulae sp. nov., isolated from a tidal flat.</title>
        <authorList>
            <person name="Yoon J.-H."/>
        </authorList>
    </citation>
    <scope>NUCLEOTIDE SEQUENCE [LARGE SCALE GENOMIC DNA]</scope>
    <source>
        <strain evidence="2 3">JBTF-M21</strain>
    </source>
</reference>
<evidence type="ECO:0000256" key="1">
    <source>
        <dbReference type="SAM" id="MobiDB-lite"/>
    </source>
</evidence>
<protein>
    <submittedName>
        <fullName evidence="2">Uncharacterized protein</fullName>
    </submittedName>
</protein>
<gene>
    <name evidence="2" type="ORF">FGU71_04305</name>
</gene>
<feature type="region of interest" description="Disordered" evidence="1">
    <location>
        <begin position="45"/>
        <end position="64"/>
    </location>
</feature>
<dbReference type="RefSeq" id="WP_142787413.1">
    <property type="nucleotide sequence ID" value="NZ_VHJK01000001.1"/>
</dbReference>
<proteinExistence type="predicted"/>